<keyword evidence="3" id="KW-1185">Reference proteome</keyword>
<organism evidence="2 3">
    <name type="scientific">Plutella xylostella</name>
    <name type="common">Diamondback moth</name>
    <name type="synonym">Plutella maculipennis</name>
    <dbReference type="NCBI Taxonomy" id="51655"/>
    <lineage>
        <taxon>Eukaryota</taxon>
        <taxon>Metazoa</taxon>
        <taxon>Ecdysozoa</taxon>
        <taxon>Arthropoda</taxon>
        <taxon>Hexapoda</taxon>
        <taxon>Insecta</taxon>
        <taxon>Pterygota</taxon>
        <taxon>Neoptera</taxon>
        <taxon>Endopterygota</taxon>
        <taxon>Lepidoptera</taxon>
        <taxon>Glossata</taxon>
        <taxon>Ditrysia</taxon>
        <taxon>Yponomeutoidea</taxon>
        <taxon>Plutellidae</taxon>
        <taxon>Plutella</taxon>
    </lineage>
</organism>
<evidence type="ECO:0000256" key="1">
    <source>
        <dbReference type="SAM" id="MobiDB-lite"/>
    </source>
</evidence>
<comment type="caution">
    <text evidence="2">The sequence shown here is derived from an EMBL/GenBank/DDBJ whole genome shotgun (WGS) entry which is preliminary data.</text>
</comment>
<dbReference type="Proteomes" id="UP000653454">
    <property type="component" value="Unassembled WGS sequence"/>
</dbReference>
<dbReference type="EMBL" id="CAJHNJ030000772">
    <property type="protein sequence ID" value="CAG9138713.1"/>
    <property type="molecule type" value="Genomic_DNA"/>
</dbReference>
<protein>
    <submittedName>
        <fullName evidence="2">(diamondback moth) hypothetical protein</fullName>
    </submittedName>
</protein>
<reference evidence="2" key="1">
    <citation type="submission" date="2020-11" db="EMBL/GenBank/DDBJ databases">
        <authorList>
            <person name="Whiteford S."/>
        </authorList>
    </citation>
    <scope>NUCLEOTIDE SEQUENCE</scope>
</reference>
<feature type="region of interest" description="Disordered" evidence="1">
    <location>
        <begin position="20"/>
        <end position="60"/>
    </location>
</feature>
<name>A0A8S4GBW7_PLUXY</name>
<dbReference type="AlphaFoldDB" id="A0A8S4GBW7"/>
<feature type="compositionally biased region" description="Low complexity" evidence="1">
    <location>
        <begin position="34"/>
        <end position="44"/>
    </location>
</feature>
<proteinExistence type="predicted"/>
<dbReference type="PANTHER" id="PTHR34239:SF2">
    <property type="entry name" value="TRANSPOSABLE ELEMENT P TRANSPOSASE_THAP9 CONSERVED DOMAIN-CONTAINING PROTEIN"/>
    <property type="match status" value="1"/>
</dbReference>
<dbReference type="PANTHER" id="PTHR34239">
    <property type="entry name" value="APPLE DOMAIN-CONTAINING PROTEIN"/>
    <property type="match status" value="1"/>
</dbReference>
<gene>
    <name evidence="2" type="ORF">PLXY2_LOCUS16965</name>
</gene>
<accession>A0A8S4GBW7</accession>
<evidence type="ECO:0000313" key="2">
    <source>
        <dbReference type="EMBL" id="CAG9138713.1"/>
    </source>
</evidence>
<evidence type="ECO:0000313" key="3">
    <source>
        <dbReference type="Proteomes" id="UP000653454"/>
    </source>
</evidence>
<feature type="region of interest" description="Disordered" evidence="1">
    <location>
        <begin position="290"/>
        <end position="354"/>
    </location>
</feature>
<feature type="compositionally biased region" description="Pro residues" evidence="1">
    <location>
        <begin position="319"/>
        <end position="328"/>
    </location>
</feature>
<feature type="compositionally biased region" description="Low complexity" evidence="1">
    <location>
        <begin position="293"/>
        <end position="318"/>
    </location>
</feature>
<sequence>MGKRKRSKDREYEKIMRKLRKLEEKTNKRRRIISSSSSDSEASSNPDLSQIPVNLDDESSLSEEIINEPRSSTEVTGDEPSLNPDILEMLGDDPLVERTFGEDLHKDIANRWQHILLNGLHKETKSDLLKTYLPAQNCPNMQAPKLNLEVKAALNEIDNKKDMYSQGKQRHLSSCLAAVGKALNIALAHTDPVIREIIKPLSDAGRMICDFHYRESQSRRYSIINTLNKQTRDTVKNTKIDEYLFGSELADHLKSSKAISRSGYELKQTRNLPPRARQPVASTVVPVRRALNARGPPRMPAAAAEPSPRQAAPRYHQAPAPPPPPPPAPRHRQRETATAPRTTYYQHRNQRTRR</sequence>
<feature type="region of interest" description="Disordered" evidence="1">
    <location>
        <begin position="264"/>
        <end position="283"/>
    </location>
</feature>